<keyword evidence="6" id="KW-0479">Metal-binding</keyword>
<evidence type="ECO:0000256" key="3">
    <source>
        <dbReference type="ARBA" id="ARBA00022676"/>
    </source>
</evidence>
<keyword evidence="5" id="KW-0812">Transmembrane</keyword>
<dbReference type="GO" id="GO:0015012">
    <property type="term" value="P:heparan sulfate proteoglycan biosynthetic process"/>
    <property type="evidence" value="ECO:0007669"/>
    <property type="project" value="TreeGrafter"/>
</dbReference>
<dbReference type="GO" id="GO:0016020">
    <property type="term" value="C:membrane"/>
    <property type="evidence" value="ECO:0007669"/>
    <property type="project" value="InterPro"/>
</dbReference>
<evidence type="ECO:0000256" key="2">
    <source>
        <dbReference type="ARBA" id="ARBA00004648"/>
    </source>
</evidence>
<evidence type="ECO:0000256" key="13">
    <source>
        <dbReference type="ARBA" id="ARBA00023180"/>
    </source>
</evidence>
<dbReference type="GO" id="GO:0030158">
    <property type="term" value="F:protein xylosyltransferase activity"/>
    <property type="evidence" value="ECO:0007669"/>
    <property type="project" value="InterPro"/>
</dbReference>
<dbReference type="InterPro" id="IPR043538">
    <property type="entry name" value="XYLT"/>
</dbReference>
<keyword evidence="11" id="KW-0472">Membrane</keyword>
<dbReference type="GO" id="GO:0046872">
    <property type="term" value="F:metal ion binding"/>
    <property type="evidence" value="ECO:0007669"/>
    <property type="project" value="UniProtKB-KW"/>
</dbReference>
<keyword evidence="4" id="KW-0808">Transferase</keyword>
<reference evidence="15 16" key="1">
    <citation type="submission" date="2016-03" db="EMBL/GenBank/DDBJ databases">
        <title>Comparative genomics of 54 Lactobacillus plantarum strains reveals genomic uncoupling from niche constraints.</title>
        <authorList>
            <person name="Martino M.E."/>
        </authorList>
    </citation>
    <scope>NUCLEOTIDE SEQUENCE [LARGE SCALE GENOMIC DNA]</scope>
    <source>
        <strain evidence="15 16">NAB2</strain>
    </source>
</reference>
<dbReference type="Proteomes" id="UP000076872">
    <property type="component" value="Unassembled WGS sequence"/>
</dbReference>
<evidence type="ECO:0000256" key="6">
    <source>
        <dbReference type="ARBA" id="ARBA00022723"/>
    </source>
</evidence>
<evidence type="ECO:0000256" key="11">
    <source>
        <dbReference type="ARBA" id="ARBA00023136"/>
    </source>
</evidence>
<dbReference type="AlphaFoldDB" id="A0AAW3REG4"/>
<dbReference type="Pfam" id="PF02485">
    <property type="entry name" value="Branch"/>
    <property type="match status" value="1"/>
</dbReference>
<protein>
    <recommendedName>
        <fullName evidence="14">Peptide O-xylosyltransferase</fullName>
    </recommendedName>
</protein>
<gene>
    <name evidence="15" type="ORF">NAB2_2432</name>
</gene>
<evidence type="ECO:0000256" key="4">
    <source>
        <dbReference type="ARBA" id="ARBA00022679"/>
    </source>
</evidence>
<dbReference type="GO" id="GO:0050650">
    <property type="term" value="P:chondroitin sulfate proteoglycan biosynthetic process"/>
    <property type="evidence" value="ECO:0007669"/>
    <property type="project" value="TreeGrafter"/>
</dbReference>
<evidence type="ECO:0000256" key="12">
    <source>
        <dbReference type="ARBA" id="ARBA00023157"/>
    </source>
</evidence>
<sequence length="304" mass="36093">MGKHAYLIQAYNNFEFVEKLLAAVDDSRNDIFLHIDKKASNVDRKKLAKNIHLSNLTFVDNVEVFWGRYSQITSELNLLEAAIKNNHYDYYHLLSGADLPIKSQDYIHEFFKKNNGKEFINFQAKNVLPDKLERVKYYYLFQKSDLRYNKTLYIAQKLIVKLQKIVGINRIRKSSVKFQMGSNWFSITDDLARYVISKKPWIQKTFNFTANGDELFLQTIVENSNFKKRLYFNKYDDKERYEDGPSREANQRLIIWDWTSHKPTNLTMKNHSQIMDSDLLFARKFVPDLDTQIIEEVLKSINRK</sequence>
<proteinExistence type="predicted"/>
<keyword evidence="9" id="KW-1133">Transmembrane helix</keyword>
<evidence type="ECO:0000313" key="16">
    <source>
        <dbReference type="Proteomes" id="UP000076872"/>
    </source>
</evidence>
<accession>A0AAW3REG4</accession>
<evidence type="ECO:0000256" key="7">
    <source>
        <dbReference type="ARBA" id="ARBA00022824"/>
    </source>
</evidence>
<dbReference type="PANTHER" id="PTHR46025">
    <property type="entry name" value="XYLOSYLTRANSFERASE OXT"/>
    <property type="match status" value="1"/>
</dbReference>
<keyword evidence="3" id="KW-0328">Glycosyltransferase</keyword>
<evidence type="ECO:0000256" key="10">
    <source>
        <dbReference type="ARBA" id="ARBA00023034"/>
    </source>
</evidence>
<keyword evidence="12" id="KW-1015">Disulfide bond</keyword>
<evidence type="ECO:0000256" key="5">
    <source>
        <dbReference type="ARBA" id="ARBA00022692"/>
    </source>
</evidence>
<evidence type="ECO:0000313" key="15">
    <source>
        <dbReference type="EMBL" id="KZV01812.1"/>
    </source>
</evidence>
<comment type="caution">
    <text evidence="15">The sequence shown here is derived from an EMBL/GenBank/DDBJ whole genome shotgun (WGS) entry which is preliminary data.</text>
</comment>
<dbReference type="EMBL" id="LUXO01000033">
    <property type="protein sequence ID" value="KZV01812.1"/>
    <property type="molecule type" value="Genomic_DNA"/>
</dbReference>
<organism evidence="15 16">
    <name type="scientific">Lactiplantibacillus plantarum</name>
    <name type="common">Lactobacillus plantarum</name>
    <dbReference type="NCBI Taxonomy" id="1590"/>
    <lineage>
        <taxon>Bacteria</taxon>
        <taxon>Bacillati</taxon>
        <taxon>Bacillota</taxon>
        <taxon>Bacilli</taxon>
        <taxon>Lactobacillales</taxon>
        <taxon>Lactobacillaceae</taxon>
        <taxon>Lactiplantibacillus</taxon>
    </lineage>
</organism>
<dbReference type="InterPro" id="IPR003406">
    <property type="entry name" value="Glyco_trans_14"/>
</dbReference>
<keyword evidence="7" id="KW-0256">Endoplasmic reticulum</keyword>
<name>A0AAW3REG4_LACPN</name>
<evidence type="ECO:0000256" key="14">
    <source>
        <dbReference type="ARBA" id="ARBA00042865"/>
    </source>
</evidence>
<evidence type="ECO:0000256" key="8">
    <source>
        <dbReference type="ARBA" id="ARBA00022968"/>
    </source>
</evidence>
<evidence type="ECO:0000256" key="9">
    <source>
        <dbReference type="ARBA" id="ARBA00022989"/>
    </source>
</evidence>
<keyword evidence="10" id="KW-0333">Golgi apparatus</keyword>
<keyword evidence="13" id="KW-0325">Glycoprotein</keyword>
<dbReference type="PANTHER" id="PTHR46025:SF3">
    <property type="entry name" value="XYLOSYLTRANSFERASE OXT"/>
    <property type="match status" value="1"/>
</dbReference>
<keyword evidence="8" id="KW-0735">Signal-anchor</keyword>
<evidence type="ECO:0000256" key="1">
    <source>
        <dbReference type="ARBA" id="ARBA00004323"/>
    </source>
</evidence>
<dbReference type="RefSeq" id="WP_063491246.1">
    <property type="nucleotide sequence ID" value="NZ_BLJR01000004.1"/>
</dbReference>
<comment type="subcellular location">
    <subcellularLocation>
        <location evidence="2">Endoplasmic reticulum membrane</location>
        <topology evidence="2">Single-pass type II membrane protein</topology>
    </subcellularLocation>
    <subcellularLocation>
        <location evidence="1">Golgi apparatus membrane</location>
        <topology evidence="1">Single-pass type II membrane protein</topology>
    </subcellularLocation>
</comment>